<dbReference type="Pfam" id="PF05771">
    <property type="entry name" value="Pox_A31"/>
    <property type="match status" value="1"/>
</dbReference>
<proteinExistence type="predicted"/>
<reference evidence="2 3" key="1">
    <citation type="journal article" date="2006" name="J. Virol.">
        <title>Genome of crocodilepox virus.</title>
        <authorList>
            <person name="Afonso C.L."/>
            <person name="Tulman E.R."/>
            <person name="Delhon G."/>
            <person name="Lu Z."/>
            <person name="Viljoen G.J."/>
            <person name="Wallace D.B."/>
            <person name="Kutish G.F."/>
            <person name="Rock D.L."/>
        </authorList>
    </citation>
    <scope>NUCLEOTIDE SEQUENCE [LARGE SCALE GENOMIC DNA]</scope>
    <source>
        <strain evidence="3">Isolate Crocodylus niloticus/Zimbabwe/Ume/2001</strain>
    </source>
</reference>
<keyword evidence="1" id="KW-1133">Transmembrane helix</keyword>
<evidence type="ECO:0000256" key="1">
    <source>
        <dbReference type="SAM" id="Phobius"/>
    </source>
</evidence>
<dbReference type="GeneID" id="4363405"/>
<dbReference type="KEGG" id="vg:4363405"/>
<gene>
    <name evidence="2" type="ORF">CRV152</name>
</gene>
<keyword evidence="1" id="KW-0812">Transmembrane</keyword>
<organismHost>
    <name type="scientific">Crocodylus porosus</name>
    <name type="common">Saltwater crocodile</name>
    <name type="synonym">Estuarine crocodile</name>
    <dbReference type="NCBI Taxonomy" id="8502"/>
</organismHost>
<name>Q06ZZ9_CPRVZ</name>
<organism evidence="2 3">
    <name type="scientific">Nile crocodilepox virus (isolate Crocodylus niloticus/Zimbabwe/Ume/2001)</name>
    <name type="common">CRV</name>
    <dbReference type="NCBI Taxonomy" id="1289473"/>
    <lineage>
        <taxon>Viruses</taxon>
        <taxon>Varidnaviria</taxon>
        <taxon>Bamfordvirae</taxon>
        <taxon>Nucleocytoviricota</taxon>
        <taxon>Pokkesviricetes</taxon>
        <taxon>Chitovirales</taxon>
        <taxon>Poxviridae</taxon>
        <taxon>Chordopoxvirinae</taxon>
        <taxon>Crocodylidpoxvirus</taxon>
        <taxon>Crocodylidpoxvirus nilecrocodilepox</taxon>
        <taxon>Nile crocodilepox virus</taxon>
    </lineage>
</organism>
<organismHost>
    <name type="scientific">Crocodylus niloticus</name>
    <name type="common">Nile crocodile</name>
    <name type="synonym">African crocodile</name>
    <dbReference type="NCBI Taxonomy" id="8501"/>
</organismHost>
<dbReference type="RefSeq" id="YP_784342.1">
    <property type="nucleotide sequence ID" value="NC_008030.1"/>
</dbReference>
<keyword evidence="1" id="KW-0472">Membrane</keyword>
<dbReference type="InterPro" id="IPR008786">
    <property type="entry name" value="Poxvirus_A31"/>
</dbReference>
<protein>
    <submittedName>
        <fullName evidence="2">Uncharacterized protein</fullName>
    </submittedName>
</protein>
<keyword evidence="3" id="KW-1185">Reference proteome</keyword>
<dbReference type="EMBL" id="DQ356948">
    <property type="protein sequence ID" value="ABJ09043.1"/>
    <property type="molecule type" value="Genomic_DNA"/>
</dbReference>
<evidence type="ECO:0000313" key="2">
    <source>
        <dbReference type="EMBL" id="ABJ09043.1"/>
    </source>
</evidence>
<organismHost>
    <name type="scientific">Crocodylus johnstoni</name>
    <name type="common">Australian freshwater crocodile</name>
    <dbReference type="NCBI Taxonomy" id="184234"/>
</organismHost>
<sequence>MEIIEKLTDRETTFYYNPTHTICGRRARVAVHNGCVYRFFAPDDDLVQRYLSQTQLRHRDFYALGEIVISGICMLLIYINMGYYGVCENGSAYYLGRRVARLRLLKLSTLK</sequence>
<feature type="transmembrane region" description="Helical" evidence="1">
    <location>
        <begin position="61"/>
        <end position="79"/>
    </location>
</feature>
<dbReference type="Proteomes" id="UP000011300">
    <property type="component" value="Segment"/>
</dbReference>
<accession>Q06ZZ9</accession>
<evidence type="ECO:0000313" key="3">
    <source>
        <dbReference type="Proteomes" id="UP000011300"/>
    </source>
</evidence>